<comment type="function">
    <text evidence="13">Cleaves proteins, imported into the mitochondrion, to their mature size. While most mitochondrial precursor proteins are processed to the mature form in one step by mitochondrial processing peptidase (MPP), the sequential cleavage by MIP of an octapeptide after initial processing by MPP is a required step for a subgroup of nuclear-encoded precursor proteins destined for the matrix or the inner membrane.</text>
</comment>
<proteinExistence type="inferred from homology"/>
<keyword evidence="18" id="KW-1185">Reference proteome</keyword>
<comment type="subcellular location">
    <subcellularLocation>
        <location evidence="2">Mitochondrion matrix</location>
    </subcellularLocation>
</comment>
<evidence type="ECO:0000256" key="15">
    <source>
        <dbReference type="RuleBase" id="RU003435"/>
    </source>
</evidence>
<dbReference type="GO" id="GO:0006627">
    <property type="term" value="P:protein processing involved in protein targeting to mitochondrion"/>
    <property type="evidence" value="ECO:0007669"/>
    <property type="project" value="TreeGrafter"/>
</dbReference>
<keyword evidence="9 15" id="KW-0862">Zinc</keyword>
<dbReference type="Pfam" id="PF01432">
    <property type="entry name" value="Peptidase_M3"/>
    <property type="match status" value="1"/>
</dbReference>
<evidence type="ECO:0000256" key="13">
    <source>
        <dbReference type="ARBA" id="ARBA00025208"/>
    </source>
</evidence>
<dbReference type="CDD" id="cd06457">
    <property type="entry name" value="M3A_MIP"/>
    <property type="match status" value="1"/>
</dbReference>
<dbReference type="InterPro" id="IPR001567">
    <property type="entry name" value="Pept_M3A_M3B_dom"/>
</dbReference>
<feature type="domain" description="Peptidase M3A/M3B catalytic" evidence="16">
    <location>
        <begin position="1"/>
        <end position="331"/>
    </location>
</feature>
<name>W7I369_9PEZI</name>
<dbReference type="PANTHER" id="PTHR11804:SF79">
    <property type="entry name" value="MITOCHONDRIAL INTERMEDIATE PEPTIDASE"/>
    <property type="match status" value="1"/>
</dbReference>
<evidence type="ECO:0000256" key="4">
    <source>
        <dbReference type="ARBA" id="ARBA00012441"/>
    </source>
</evidence>
<evidence type="ECO:0000259" key="16">
    <source>
        <dbReference type="Pfam" id="PF01432"/>
    </source>
</evidence>
<evidence type="ECO:0000256" key="2">
    <source>
        <dbReference type="ARBA" id="ARBA00004305"/>
    </source>
</evidence>
<dbReference type="EMBL" id="KI966414">
    <property type="protein sequence ID" value="EWC46832.1"/>
    <property type="molecule type" value="Genomic_DNA"/>
</dbReference>
<evidence type="ECO:0000313" key="17">
    <source>
        <dbReference type="EMBL" id="EWC46832.1"/>
    </source>
</evidence>
<comment type="cofactor">
    <cofactor evidence="15">
        <name>Zn(2+)</name>
        <dbReference type="ChEBI" id="CHEBI:29105"/>
    </cofactor>
    <text evidence="15">Binds 1 zinc ion.</text>
</comment>
<keyword evidence="8 15" id="KW-0378">Hydrolase</keyword>
<evidence type="ECO:0000256" key="12">
    <source>
        <dbReference type="ARBA" id="ARBA00023128"/>
    </source>
</evidence>
<dbReference type="FunFam" id="3.40.390.10:FF:000055">
    <property type="entry name" value="Related to mitochondrial intermediate peptidase"/>
    <property type="match status" value="1"/>
</dbReference>
<reference evidence="17 18" key="1">
    <citation type="submission" date="2013-05" db="EMBL/GenBank/DDBJ databases">
        <title>Drechslerella stenobrocha genome reveals carnivorous origination and mechanical trapping mechanism of predatory fungi.</title>
        <authorList>
            <person name="Liu X."/>
            <person name="Zhang W."/>
            <person name="Liu K."/>
        </authorList>
    </citation>
    <scope>NUCLEOTIDE SEQUENCE [LARGE SCALE GENOMIC DNA]</scope>
    <source>
        <strain evidence="17 18">248</strain>
    </source>
</reference>
<dbReference type="AlphaFoldDB" id="W7I369"/>
<keyword evidence="7 15" id="KW-0479">Metal-binding</keyword>
<dbReference type="PANTHER" id="PTHR11804">
    <property type="entry name" value="PROTEASE M3 THIMET OLIGOPEPTIDASE-RELATED"/>
    <property type="match status" value="1"/>
</dbReference>
<comment type="catalytic activity">
    <reaction evidence="1">
        <text>Release of an N-terminal octapeptide as second stage of processing of some proteins imported into the mitochondrion.</text>
        <dbReference type="EC" id="3.4.24.59"/>
    </reaction>
</comment>
<dbReference type="Proteomes" id="UP000024837">
    <property type="component" value="Unassembled WGS sequence"/>
</dbReference>
<gene>
    <name evidence="17" type="ORF">DRE_03844</name>
</gene>
<accession>W7I369</accession>
<keyword evidence="6 15" id="KW-0645">Protease</keyword>
<dbReference type="EC" id="3.4.24.59" evidence="4"/>
<comment type="similarity">
    <text evidence="3 15">Belongs to the peptidase M3 family.</text>
</comment>
<dbReference type="InterPro" id="IPR024077">
    <property type="entry name" value="Neurolysin/TOP_dom2"/>
</dbReference>
<evidence type="ECO:0000256" key="5">
    <source>
        <dbReference type="ARBA" id="ARBA00018046"/>
    </source>
</evidence>
<evidence type="ECO:0000256" key="3">
    <source>
        <dbReference type="ARBA" id="ARBA00006040"/>
    </source>
</evidence>
<keyword evidence="11 15" id="KW-0482">Metalloprotease</keyword>
<dbReference type="GO" id="GO:0006518">
    <property type="term" value="P:peptide metabolic process"/>
    <property type="evidence" value="ECO:0007669"/>
    <property type="project" value="TreeGrafter"/>
</dbReference>
<keyword evidence="12" id="KW-0496">Mitochondrion</keyword>
<evidence type="ECO:0000256" key="14">
    <source>
        <dbReference type="ARBA" id="ARBA00032470"/>
    </source>
</evidence>
<dbReference type="SUPFAM" id="SSF55486">
    <property type="entry name" value="Metalloproteases ('zincins'), catalytic domain"/>
    <property type="match status" value="1"/>
</dbReference>
<organism evidence="17 18">
    <name type="scientific">Drechslerella stenobrocha 248</name>
    <dbReference type="NCBI Taxonomy" id="1043628"/>
    <lineage>
        <taxon>Eukaryota</taxon>
        <taxon>Fungi</taxon>
        <taxon>Dikarya</taxon>
        <taxon>Ascomycota</taxon>
        <taxon>Pezizomycotina</taxon>
        <taxon>Orbiliomycetes</taxon>
        <taxon>Orbiliales</taxon>
        <taxon>Orbiliaceae</taxon>
        <taxon>Drechslerella</taxon>
    </lineage>
</organism>
<dbReference type="InterPro" id="IPR024079">
    <property type="entry name" value="MetalloPept_cat_dom_sf"/>
</dbReference>
<evidence type="ECO:0000256" key="10">
    <source>
        <dbReference type="ARBA" id="ARBA00022946"/>
    </source>
</evidence>
<evidence type="ECO:0000256" key="8">
    <source>
        <dbReference type="ARBA" id="ARBA00022801"/>
    </source>
</evidence>
<evidence type="ECO:0000256" key="11">
    <source>
        <dbReference type="ARBA" id="ARBA00023049"/>
    </source>
</evidence>
<evidence type="ECO:0000256" key="9">
    <source>
        <dbReference type="ARBA" id="ARBA00022833"/>
    </source>
</evidence>
<dbReference type="Gene3D" id="3.40.390.10">
    <property type="entry name" value="Collagenase (Catalytic Domain)"/>
    <property type="match status" value="1"/>
</dbReference>
<keyword evidence="10" id="KW-0809">Transit peptide</keyword>
<dbReference type="InterPro" id="IPR045090">
    <property type="entry name" value="Pept_M3A_M3B"/>
</dbReference>
<evidence type="ECO:0000256" key="1">
    <source>
        <dbReference type="ARBA" id="ARBA00000436"/>
    </source>
</evidence>
<evidence type="ECO:0000256" key="7">
    <source>
        <dbReference type="ARBA" id="ARBA00022723"/>
    </source>
</evidence>
<dbReference type="GO" id="GO:0004222">
    <property type="term" value="F:metalloendopeptidase activity"/>
    <property type="evidence" value="ECO:0007669"/>
    <property type="project" value="UniProtKB-EC"/>
</dbReference>
<dbReference type="GO" id="GO:0046872">
    <property type="term" value="F:metal ion binding"/>
    <property type="evidence" value="ECO:0007669"/>
    <property type="project" value="UniProtKB-UniRule"/>
</dbReference>
<dbReference type="InterPro" id="IPR033851">
    <property type="entry name" value="M3A_MIP"/>
</dbReference>
<dbReference type="Gene3D" id="1.10.1370.10">
    <property type="entry name" value="Neurolysin, domain 3"/>
    <property type="match status" value="1"/>
</dbReference>
<evidence type="ECO:0000313" key="18">
    <source>
        <dbReference type="Proteomes" id="UP000024837"/>
    </source>
</evidence>
<dbReference type="HOGENOM" id="CLU_001805_0_0_1"/>
<dbReference type="OrthoDB" id="17530at2759"/>
<sequence length="351" mass="38732">MQGLSRLFSHLYGVRFAPAATAPGEVWHDDVRRLDVLSDTDGHIAVVYCDLFQRAGKNPNPAHFTVRCSREILPADIPHDNDGMATAPSASGALYQLPTIALICDFSSSPSTTGTNTPPLLAFHEVTTLFHEMGHAIHSILGRTAYHEVAGTRCATDFAELPSILMEHFAHSPAVLALFARHHATDAPLPQELLRRRMLASTHLEHSETYQQALLALLDQELHAGPPMEIASSTRVYAQLEAEHALLAPGYVPGTAWQGFFTHLFGYGGLYYSYLLDKAIADRVWTAVFANDPLSRDAGERYREEVLRWGGARDPWRCVGSLLAREDLAEEAAVAGRMEEVGRWGIKEQIK</sequence>
<protein>
    <recommendedName>
        <fullName evidence="5">Mitochondrial intermediate peptidase</fullName>
        <ecNumber evidence="4">3.4.24.59</ecNumber>
    </recommendedName>
    <alternativeName>
        <fullName evidence="14">Octapeptidyl aminopeptidase</fullName>
    </alternativeName>
</protein>
<dbReference type="GO" id="GO:0005759">
    <property type="term" value="C:mitochondrial matrix"/>
    <property type="evidence" value="ECO:0007669"/>
    <property type="project" value="UniProtKB-SubCell"/>
</dbReference>
<evidence type="ECO:0000256" key="6">
    <source>
        <dbReference type="ARBA" id="ARBA00022670"/>
    </source>
</evidence>